<keyword evidence="7" id="KW-1185">Reference proteome</keyword>
<name>A0ABT8FXS8_9MICO</name>
<evidence type="ECO:0000256" key="3">
    <source>
        <dbReference type="ARBA" id="ARBA00023098"/>
    </source>
</evidence>
<evidence type="ECO:0000313" key="6">
    <source>
        <dbReference type="EMBL" id="MDN4471715.1"/>
    </source>
</evidence>
<accession>A0ABT8FXS8</accession>
<evidence type="ECO:0000256" key="1">
    <source>
        <dbReference type="ARBA" id="ARBA00022801"/>
    </source>
</evidence>
<evidence type="ECO:0000256" key="4">
    <source>
        <dbReference type="PROSITE-ProRule" id="PRU01161"/>
    </source>
</evidence>
<sequence length="325" mass="34348">MEDRTDLRYAPRLGLALGGGGALGAAHVGVLQVLHERGIRPELVVGTSAGSVIGAAYAAGMDPYELEEMVLRAQWGDFGTFSFMPGLGLLDTDGLRRTIDEVAGGDLLIEDLPIRFAAVATDLATGSAVLLSEGSLADAMSASIAVPGLFRPQRLAGHLLVDGGVVQNLPLPAAFEIGASDVIGVRLAAEWDALPRYRTGTQVHELEIDSHVTMVRPQIGQRSQWVARDLPGLIQLGREAAERELAHYAVVEPRPVDEAGAAAARAAADEIRSASSSPLSTVRDDLRARADEVRERAEALIGNEAAGAVALLRRRDRRDSATSSD</sequence>
<comment type="caution">
    <text evidence="6">The sequence shown here is derived from an EMBL/GenBank/DDBJ whole genome shotgun (WGS) entry which is preliminary data.</text>
</comment>
<dbReference type="Gene3D" id="3.40.1090.10">
    <property type="entry name" value="Cytosolic phospholipase A2 catalytic domain"/>
    <property type="match status" value="2"/>
</dbReference>
<feature type="short sequence motif" description="DGA/G" evidence="4">
    <location>
        <begin position="162"/>
        <end position="164"/>
    </location>
</feature>
<keyword evidence="1 4" id="KW-0378">Hydrolase</keyword>
<dbReference type="Proteomes" id="UP001172738">
    <property type="component" value="Unassembled WGS sequence"/>
</dbReference>
<dbReference type="PROSITE" id="PS51635">
    <property type="entry name" value="PNPLA"/>
    <property type="match status" value="1"/>
</dbReference>
<reference evidence="6" key="1">
    <citation type="submission" date="2023-06" db="EMBL/GenBank/DDBJ databases">
        <title>SYSU T00b26.</title>
        <authorList>
            <person name="Gao L."/>
            <person name="Fang B.-Z."/>
            <person name="Li W.-J."/>
        </authorList>
    </citation>
    <scope>NUCLEOTIDE SEQUENCE</scope>
    <source>
        <strain evidence="6">SYSU T00b26</strain>
    </source>
</reference>
<dbReference type="EMBL" id="JAUHPV010000001">
    <property type="protein sequence ID" value="MDN4471715.1"/>
    <property type="molecule type" value="Genomic_DNA"/>
</dbReference>
<feature type="active site" description="Nucleophile" evidence="4">
    <location>
        <position position="48"/>
    </location>
</feature>
<evidence type="ECO:0000256" key="2">
    <source>
        <dbReference type="ARBA" id="ARBA00022963"/>
    </source>
</evidence>
<feature type="domain" description="PNPLA" evidence="5">
    <location>
        <begin position="15"/>
        <end position="175"/>
    </location>
</feature>
<proteinExistence type="predicted"/>
<dbReference type="InterPro" id="IPR016035">
    <property type="entry name" value="Acyl_Trfase/lysoPLipase"/>
</dbReference>
<feature type="short sequence motif" description="GXGXXG" evidence="4">
    <location>
        <begin position="19"/>
        <end position="24"/>
    </location>
</feature>
<dbReference type="PANTHER" id="PTHR14226:SF29">
    <property type="entry name" value="NEUROPATHY TARGET ESTERASE SWS"/>
    <property type="match status" value="1"/>
</dbReference>
<dbReference type="InterPro" id="IPR002641">
    <property type="entry name" value="PNPLA_dom"/>
</dbReference>
<dbReference type="PANTHER" id="PTHR14226">
    <property type="entry name" value="NEUROPATHY TARGET ESTERASE/SWISS CHEESE D.MELANOGASTER"/>
    <property type="match status" value="1"/>
</dbReference>
<organism evidence="6 7">
    <name type="scientific">Demequina zhanjiangensis</name>
    <dbReference type="NCBI Taxonomy" id="3051659"/>
    <lineage>
        <taxon>Bacteria</taxon>
        <taxon>Bacillati</taxon>
        <taxon>Actinomycetota</taxon>
        <taxon>Actinomycetes</taxon>
        <taxon>Micrococcales</taxon>
        <taxon>Demequinaceae</taxon>
        <taxon>Demequina</taxon>
    </lineage>
</organism>
<dbReference type="Pfam" id="PF01734">
    <property type="entry name" value="Patatin"/>
    <property type="match status" value="1"/>
</dbReference>
<dbReference type="RefSeq" id="WP_301125606.1">
    <property type="nucleotide sequence ID" value="NZ_JAUHPV010000001.1"/>
</dbReference>
<feature type="active site" description="Proton acceptor" evidence="4">
    <location>
        <position position="162"/>
    </location>
</feature>
<evidence type="ECO:0000259" key="5">
    <source>
        <dbReference type="PROSITE" id="PS51635"/>
    </source>
</evidence>
<protein>
    <submittedName>
        <fullName evidence="6">Patatin-like phospholipase family protein</fullName>
    </submittedName>
</protein>
<keyword evidence="3 4" id="KW-0443">Lipid metabolism</keyword>
<keyword evidence="2 4" id="KW-0442">Lipid degradation</keyword>
<feature type="short sequence motif" description="GXSXG" evidence="4">
    <location>
        <begin position="46"/>
        <end position="50"/>
    </location>
</feature>
<evidence type="ECO:0000313" key="7">
    <source>
        <dbReference type="Proteomes" id="UP001172738"/>
    </source>
</evidence>
<dbReference type="SUPFAM" id="SSF52151">
    <property type="entry name" value="FabD/lysophospholipase-like"/>
    <property type="match status" value="1"/>
</dbReference>
<gene>
    <name evidence="6" type="ORF">QQX04_01760</name>
</gene>
<dbReference type="InterPro" id="IPR050301">
    <property type="entry name" value="NTE"/>
</dbReference>